<name>A0A3M2L9P5_9NOCA</name>
<dbReference type="EMBL" id="RFFH01000002">
    <property type="protein sequence ID" value="RMI34287.1"/>
    <property type="molecule type" value="Genomic_DNA"/>
</dbReference>
<dbReference type="RefSeq" id="WP_122187211.1">
    <property type="nucleotide sequence ID" value="NZ_RFFH01000002.1"/>
</dbReference>
<reference evidence="3 4" key="1">
    <citation type="submission" date="2018-10" db="EMBL/GenBank/DDBJ databases">
        <title>Isolation from cow dung.</title>
        <authorList>
            <person name="Ling L."/>
        </authorList>
    </citation>
    <scope>NUCLEOTIDE SEQUENCE [LARGE SCALE GENOMIC DNA]</scope>
    <source>
        <strain evidence="3 4">NEAU-LL90</strain>
    </source>
</reference>
<dbReference type="AlphaFoldDB" id="A0A3M2L9P5"/>
<dbReference type="OrthoDB" id="4370976at2"/>
<dbReference type="Proteomes" id="UP000279275">
    <property type="component" value="Unassembled WGS sequence"/>
</dbReference>
<protein>
    <submittedName>
        <fullName evidence="3">DUF1298 domain-containing protein</fullName>
    </submittedName>
</protein>
<evidence type="ECO:0000313" key="3">
    <source>
        <dbReference type="EMBL" id="RMI34287.1"/>
    </source>
</evidence>
<accession>A0A3M2L9P5</accession>
<organism evidence="3 4">
    <name type="scientific">Nocardia stercoris</name>
    <dbReference type="NCBI Taxonomy" id="2483361"/>
    <lineage>
        <taxon>Bacteria</taxon>
        <taxon>Bacillati</taxon>
        <taxon>Actinomycetota</taxon>
        <taxon>Actinomycetes</taxon>
        <taxon>Mycobacteriales</taxon>
        <taxon>Nocardiaceae</taxon>
        <taxon>Nocardia</taxon>
    </lineage>
</organism>
<gene>
    <name evidence="3" type="ORF">EBN03_07770</name>
</gene>
<evidence type="ECO:0000313" key="4">
    <source>
        <dbReference type="Proteomes" id="UP000279275"/>
    </source>
</evidence>
<comment type="caution">
    <text evidence="3">The sequence shown here is derived from an EMBL/GenBank/DDBJ whole genome shotgun (WGS) entry which is preliminary data.</text>
</comment>
<feature type="domain" description="O-acyltransferase WSD1 C-terminal" evidence="2">
    <location>
        <begin position="346"/>
        <end position="486"/>
    </location>
</feature>
<dbReference type="InterPro" id="IPR009721">
    <property type="entry name" value="O-acyltransferase_WSD1_C"/>
</dbReference>
<feature type="region of interest" description="Disordered" evidence="1">
    <location>
        <begin position="161"/>
        <end position="201"/>
    </location>
</feature>
<evidence type="ECO:0000256" key="1">
    <source>
        <dbReference type="SAM" id="MobiDB-lite"/>
    </source>
</evidence>
<sequence>MSSLAPQDATRYWLGRRGCTDLFLLYCFDDTGADDAAVRAELIDRAQRIPDLCLRIQPRRIAYPGLVARIVDGSEVAEVPLAEPTWANVVAAMGELLGTAVDPEVDPWRLHLFRGIAGAPGGMSAALVAVLQISHALVDGRRAAGVARALFGREAPVTGPIPVGDLPSARGRRSAAARGSGSAVRDDARSGREADVGGRAGSGWAVRSSALERLRVVCSGRRTAEVLAAASFPVQLLRTVRRGLGAERARRALLALTAAGELPPPPPGVPATVLNRPPVPVRHAVQLTVRRDLRIPGHTVTVVVLTAISVALTDLLGAPAEVLAAQVSMAVPPGNSHVRNNYRDLSVELHTAESDLRRRAALIATTLADRRRRATHLLQDAQGRVTAVLPAPILRRDVAAQPLDRVPELLAGNTVVSSVQRGPADLTCAGGRVRFTGGFPAVGAVMHLTHGIHGLGDTVTVSVHADPDVVPDIDGYVRRIDSALDEVLLALGP</sequence>
<evidence type="ECO:0000259" key="2">
    <source>
        <dbReference type="Pfam" id="PF06974"/>
    </source>
</evidence>
<dbReference type="Pfam" id="PF06974">
    <property type="entry name" value="WS_DGAT_C"/>
    <property type="match status" value="1"/>
</dbReference>
<feature type="compositionally biased region" description="Basic and acidic residues" evidence="1">
    <location>
        <begin position="184"/>
        <end position="196"/>
    </location>
</feature>
<proteinExistence type="predicted"/>
<keyword evidence="4" id="KW-1185">Reference proteome</keyword>